<dbReference type="RefSeq" id="WP_166664504.1">
    <property type="nucleotide sequence ID" value="NZ_SOCP01000027.1"/>
</dbReference>
<dbReference type="EMBL" id="SOCP01000027">
    <property type="protein sequence ID" value="TDV38583.1"/>
    <property type="molecule type" value="Genomic_DNA"/>
</dbReference>
<proteinExistence type="predicted"/>
<accession>A0A4R7US50</accession>
<dbReference type="Proteomes" id="UP000294927">
    <property type="component" value="Unassembled WGS sequence"/>
</dbReference>
<gene>
    <name evidence="1" type="ORF">CLV71_12726</name>
</gene>
<evidence type="ECO:0000313" key="2">
    <source>
        <dbReference type="Proteomes" id="UP000294927"/>
    </source>
</evidence>
<comment type="caution">
    <text evidence="1">The sequence shown here is derived from an EMBL/GenBank/DDBJ whole genome shotgun (WGS) entry which is preliminary data.</text>
</comment>
<evidence type="ECO:0000313" key="1">
    <source>
        <dbReference type="EMBL" id="TDV38583.1"/>
    </source>
</evidence>
<dbReference type="AlphaFoldDB" id="A0A4R7US50"/>
<keyword evidence="2" id="KW-1185">Reference proteome</keyword>
<name>A0A4R7US50_9PSEU</name>
<reference evidence="1 2" key="1">
    <citation type="submission" date="2019-03" db="EMBL/GenBank/DDBJ databases">
        <title>Genomic Encyclopedia of Archaeal and Bacterial Type Strains, Phase II (KMG-II): from individual species to whole genera.</title>
        <authorList>
            <person name="Goeker M."/>
        </authorList>
    </citation>
    <scope>NUCLEOTIDE SEQUENCE [LARGE SCALE GENOMIC DNA]</scope>
    <source>
        <strain evidence="1 2">DSM 45499</strain>
    </source>
</reference>
<protein>
    <submittedName>
        <fullName evidence="1">Uncharacterized protein</fullName>
    </submittedName>
</protein>
<sequence>MKCRPPAGARATVLGTGDEVSWRVSCDDVEVRLPELGDAAAPVVSFTVR</sequence>
<organism evidence="1 2">
    <name type="scientific">Actinophytocola oryzae</name>
    <dbReference type="NCBI Taxonomy" id="502181"/>
    <lineage>
        <taxon>Bacteria</taxon>
        <taxon>Bacillati</taxon>
        <taxon>Actinomycetota</taxon>
        <taxon>Actinomycetes</taxon>
        <taxon>Pseudonocardiales</taxon>
        <taxon>Pseudonocardiaceae</taxon>
    </lineage>
</organism>